<evidence type="ECO:0000313" key="13">
    <source>
        <dbReference type="Proteomes" id="UP000694621"/>
    </source>
</evidence>
<dbReference type="Proteomes" id="UP000694621">
    <property type="component" value="Unplaced"/>
</dbReference>
<reference evidence="12" key="1">
    <citation type="submission" date="2025-08" db="UniProtKB">
        <authorList>
            <consortium name="Ensembl"/>
        </authorList>
    </citation>
    <scope>IDENTIFICATION</scope>
</reference>
<evidence type="ECO:0000256" key="7">
    <source>
        <dbReference type="ARBA" id="ARBA00022949"/>
    </source>
</evidence>
<dbReference type="PRINTS" id="PR01077">
    <property type="entry name" value="CLAUDIN"/>
</dbReference>
<evidence type="ECO:0000256" key="8">
    <source>
        <dbReference type="ARBA" id="ARBA00022989"/>
    </source>
</evidence>
<keyword evidence="4" id="KW-0796">Tight junction</keyword>
<dbReference type="InterPro" id="IPR004031">
    <property type="entry name" value="PMP22/EMP/MP20/Claudin"/>
</dbReference>
<dbReference type="PANTHER" id="PTHR12002">
    <property type="entry name" value="CLAUDIN"/>
    <property type="match status" value="1"/>
</dbReference>
<feature type="transmembrane region" description="Helical" evidence="11">
    <location>
        <begin position="156"/>
        <end position="182"/>
    </location>
</feature>
<keyword evidence="9 11" id="KW-0472">Membrane</keyword>
<keyword evidence="7" id="KW-0965">Cell junction</keyword>
<evidence type="ECO:0000313" key="12">
    <source>
        <dbReference type="Ensembl" id="ENSAMXP00005044932.1"/>
    </source>
</evidence>
<proteinExistence type="inferred from homology"/>
<feature type="region of interest" description="Disordered" evidence="10">
    <location>
        <begin position="229"/>
        <end position="251"/>
    </location>
</feature>
<feature type="transmembrane region" description="Helical" evidence="11">
    <location>
        <begin position="114"/>
        <end position="136"/>
    </location>
</feature>
<dbReference type="GO" id="GO:0005198">
    <property type="term" value="F:structural molecule activity"/>
    <property type="evidence" value="ECO:0007669"/>
    <property type="project" value="InterPro"/>
</dbReference>
<evidence type="ECO:0000256" key="5">
    <source>
        <dbReference type="ARBA" id="ARBA00022475"/>
    </source>
</evidence>
<dbReference type="Gene3D" id="1.20.140.150">
    <property type="match status" value="1"/>
</dbReference>
<dbReference type="Pfam" id="PF00822">
    <property type="entry name" value="PMP22_Claudin"/>
    <property type="match status" value="1"/>
</dbReference>
<evidence type="ECO:0000256" key="6">
    <source>
        <dbReference type="ARBA" id="ARBA00022692"/>
    </source>
</evidence>
<dbReference type="GO" id="GO:0005886">
    <property type="term" value="C:plasma membrane"/>
    <property type="evidence" value="ECO:0007669"/>
    <property type="project" value="UniProtKB-SubCell"/>
</dbReference>
<evidence type="ECO:0000256" key="4">
    <source>
        <dbReference type="ARBA" id="ARBA00022427"/>
    </source>
</evidence>
<protein>
    <submittedName>
        <fullName evidence="12">Claudin 23a</fullName>
    </submittedName>
</protein>
<dbReference type="AlphaFoldDB" id="A0A8B9L1F3"/>
<dbReference type="Ensembl" id="ENSAMXT00005048828.1">
    <property type="protein sequence ID" value="ENSAMXP00005044932.1"/>
    <property type="gene ID" value="ENSAMXG00005020838.1"/>
</dbReference>
<feature type="transmembrane region" description="Helical" evidence="11">
    <location>
        <begin position="78"/>
        <end position="102"/>
    </location>
</feature>
<evidence type="ECO:0000256" key="11">
    <source>
        <dbReference type="SAM" id="Phobius"/>
    </source>
</evidence>
<dbReference type="OrthoDB" id="8790791at2759"/>
<name>A0A8B9L1F3_ASTMX</name>
<evidence type="ECO:0000256" key="2">
    <source>
        <dbReference type="ARBA" id="ARBA00004651"/>
    </source>
</evidence>
<evidence type="ECO:0000256" key="10">
    <source>
        <dbReference type="SAM" id="MobiDB-lite"/>
    </source>
</evidence>
<dbReference type="InterPro" id="IPR006187">
    <property type="entry name" value="Claudin"/>
</dbReference>
<evidence type="ECO:0000256" key="3">
    <source>
        <dbReference type="ARBA" id="ARBA00008295"/>
    </source>
</evidence>
<evidence type="ECO:0000256" key="1">
    <source>
        <dbReference type="ARBA" id="ARBA00004435"/>
    </source>
</evidence>
<keyword evidence="6 11" id="KW-0812">Transmembrane</keyword>
<sequence length="251" mass="26947">MRTPGIIIFGLVLAPCGWILDLTSTVAPNWRTLTSVSSQPQDTVFNQGIWDMCKSSTTSTTVTCNQVTLDPLYFNNQIITIAKGMMVASLIVTLIGLAVVTPGARCWRDRPPRWALTSFGGVLIFCSGALTIIPIAWYTYLMPSLNSTYSSTSTNNVGYCIVLGYIGGILEVLAGGVLFVGVCRCCNGKNRGEKASSAPVRARTTTATNEFRPAPRAYPRANVANVESVPSSRTSTAVLHPAEKPSLDHPL</sequence>
<accession>A0A8B9L1F3</accession>
<evidence type="ECO:0000256" key="9">
    <source>
        <dbReference type="ARBA" id="ARBA00023136"/>
    </source>
</evidence>
<keyword evidence="5" id="KW-1003">Cell membrane</keyword>
<dbReference type="GO" id="GO:0005923">
    <property type="term" value="C:bicellular tight junction"/>
    <property type="evidence" value="ECO:0007669"/>
    <property type="project" value="UniProtKB-SubCell"/>
</dbReference>
<comment type="subcellular location">
    <subcellularLocation>
        <location evidence="1">Cell junction</location>
        <location evidence="1">Tight junction</location>
    </subcellularLocation>
    <subcellularLocation>
        <location evidence="2">Cell membrane</location>
        <topology evidence="2">Multi-pass membrane protein</topology>
    </subcellularLocation>
</comment>
<keyword evidence="8 11" id="KW-1133">Transmembrane helix</keyword>
<feature type="compositionally biased region" description="Basic and acidic residues" evidence="10">
    <location>
        <begin position="241"/>
        <end position="251"/>
    </location>
</feature>
<comment type="similarity">
    <text evidence="3">Belongs to the claudin family.</text>
</comment>
<feature type="transmembrane region" description="Helical" evidence="11">
    <location>
        <begin position="7"/>
        <end position="27"/>
    </location>
</feature>
<organism evidence="12 13">
    <name type="scientific">Astyanax mexicanus</name>
    <name type="common">Blind cave fish</name>
    <name type="synonym">Astyanax fasciatus mexicanus</name>
    <dbReference type="NCBI Taxonomy" id="7994"/>
    <lineage>
        <taxon>Eukaryota</taxon>
        <taxon>Metazoa</taxon>
        <taxon>Chordata</taxon>
        <taxon>Craniata</taxon>
        <taxon>Vertebrata</taxon>
        <taxon>Euteleostomi</taxon>
        <taxon>Actinopterygii</taxon>
        <taxon>Neopterygii</taxon>
        <taxon>Teleostei</taxon>
        <taxon>Ostariophysi</taxon>
        <taxon>Characiformes</taxon>
        <taxon>Characoidei</taxon>
        <taxon>Acestrorhamphidae</taxon>
        <taxon>Acestrorhamphinae</taxon>
        <taxon>Astyanax</taxon>
    </lineage>
</organism>
<feature type="region of interest" description="Disordered" evidence="10">
    <location>
        <begin position="191"/>
        <end position="211"/>
    </location>
</feature>